<organism evidence="2 3">
    <name type="scientific">Oerskovia jenensis</name>
    <dbReference type="NCBI Taxonomy" id="162169"/>
    <lineage>
        <taxon>Bacteria</taxon>
        <taxon>Bacillati</taxon>
        <taxon>Actinomycetota</taxon>
        <taxon>Actinomycetes</taxon>
        <taxon>Micrococcales</taxon>
        <taxon>Cellulomonadaceae</taxon>
        <taxon>Oerskovia</taxon>
    </lineage>
</organism>
<dbReference type="Proteomes" id="UP000698059">
    <property type="component" value="Unassembled WGS sequence"/>
</dbReference>
<evidence type="ECO:0000313" key="2">
    <source>
        <dbReference type="EMBL" id="MBM7480596.1"/>
    </source>
</evidence>
<name>A0ABS2LJL0_9CELL</name>
<gene>
    <name evidence="2" type="ORF">JOD49_003516</name>
</gene>
<dbReference type="InterPro" id="IPR046281">
    <property type="entry name" value="DUF6318"/>
</dbReference>
<protein>
    <recommendedName>
        <fullName evidence="1">DUF6318 domain-containing protein</fullName>
    </recommendedName>
</protein>
<keyword evidence="3" id="KW-1185">Reference proteome</keyword>
<proteinExistence type="predicted"/>
<dbReference type="Pfam" id="PF19843">
    <property type="entry name" value="DUF6318"/>
    <property type="match status" value="1"/>
</dbReference>
<comment type="caution">
    <text evidence="2">The sequence shown here is derived from an EMBL/GenBank/DDBJ whole genome shotgun (WGS) entry which is preliminary data.</text>
</comment>
<sequence length="137" mass="14335">MDTDDAEGAAAAAEYYVELSGYALAAVDDSDLKAMSHRTCGYCSETLEQVAWLASSGGSYAGGEMDASVDDPGKYVRDEQTGIYPLDVTVTQEALTVVDRDGVEIASEPTSVATARVEVGRSDGSWVIVEIASVPEG</sequence>
<feature type="domain" description="DUF6318" evidence="1">
    <location>
        <begin position="1"/>
        <end position="130"/>
    </location>
</feature>
<dbReference type="EMBL" id="JAFBBO010000001">
    <property type="protein sequence ID" value="MBM7480596.1"/>
    <property type="molecule type" value="Genomic_DNA"/>
</dbReference>
<evidence type="ECO:0000313" key="3">
    <source>
        <dbReference type="Proteomes" id="UP000698059"/>
    </source>
</evidence>
<evidence type="ECO:0000259" key="1">
    <source>
        <dbReference type="Pfam" id="PF19843"/>
    </source>
</evidence>
<accession>A0ABS2LJL0</accession>
<reference evidence="2 3" key="1">
    <citation type="submission" date="2021-01" db="EMBL/GenBank/DDBJ databases">
        <title>Sequencing the genomes of 1000 actinobacteria strains.</title>
        <authorList>
            <person name="Klenk H.-P."/>
        </authorList>
    </citation>
    <scope>NUCLEOTIDE SEQUENCE [LARGE SCALE GENOMIC DNA]</scope>
    <source>
        <strain evidence="2 3">DSM 46000</strain>
    </source>
</reference>